<organism evidence="2 3">
    <name type="scientific">Dovyalis caffra</name>
    <dbReference type="NCBI Taxonomy" id="77055"/>
    <lineage>
        <taxon>Eukaryota</taxon>
        <taxon>Viridiplantae</taxon>
        <taxon>Streptophyta</taxon>
        <taxon>Embryophyta</taxon>
        <taxon>Tracheophyta</taxon>
        <taxon>Spermatophyta</taxon>
        <taxon>Magnoliopsida</taxon>
        <taxon>eudicotyledons</taxon>
        <taxon>Gunneridae</taxon>
        <taxon>Pentapetalae</taxon>
        <taxon>rosids</taxon>
        <taxon>fabids</taxon>
        <taxon>Malpighiales</taxon>
        <taxon>Salicaceae</taxon>
        <taxon>Flacourtieae</taxon>
        <taxon>Dovyalis</taxon>
    </lineage>
</organism>
<reference evidence="2 3" key="1">
    <citation type="submission" date="2024-01" db="EMBL/GenBank/DDBJ databases">
        <authorList>
            <person name="Waweru B."/>
        </authorList>
    </citation>
    <scope>NUCLEOTIDE SEQUENCE [LARGE SCALE GENOMIC DNA]</scope>
</reference>
<evidence type="ECO:0000256" key="1">
    <source>
        <dbReference type="SAM" id="MobiDB-lite"/>
    </source>
</evidence>
<evidence type="ECO:0000313" key="2">
    <source>
        <dbReference type="EMBL" id="CAK7328707.1"/>
    </source>
</evidence>
<feature type="compositionally biased region" description="Basic and acidic residues" evidence="1">
    <location>
        <begin position="9"/>
        <end position="26"/>
    </location>
</feature>
<dbReference type="AlphaFoldDB" id="A0AAV1R3X4"/>
<comment type="caution">
    <text evidence="2">The sequence shown here is derived from an EMBL/GenBank/DDBJ whole genome shotgun (WGS) entry which is preliminary data.</text>
</comment>
<feature type="region of interest" description="Disordered" evidence="1">
    <location>
        <begin position="1"/>
        <end position="26"/>
    </location>
</feature>
<accession>A0AAV1R3X4</accession>
<protein>
    <submittedName>
        <fullName evidence="2">Uncharacterized protein</fullName>
    </submittedName>
</protein>
<evidence type="ECO:0000313" key="3">
    <source>
        <dbReference type="Proteomes" id="UP001314170"/>
    </source>
</evidence>
<dbReference type="EMBL" id="CAWUPB010000903">
    <property type="protein sequence ID" value="CAK7328707.1"/>
    <property type="molecule type" value="Genomic_DNA"/>
</dbReference>
<dbReference type="Proteomes" id="UP001314170">
    <property type="component" value="Unassembled WGS sequence"/>
</dbReference>
<proteinExistence type="predicted"/>
<sequence>MRQLSLMDMKVESERGDSPQDENRSRELRDSLMLLFTNPFLVDLARLIAEDKSAEIATWNPE</sequence>
<name>A0AAV1R3X4_9ROSI</name>
<gene>
    <name evidence="2" type="ORF">DCAF_LOCUS6439</name>
</gene>
<keyword evidence="3" id="KW-1185">Reference proteome</keyword>